<reference evidence="3 4" key="1">
    <citation type="submission" date="2022-05" db="EMBL/GenBank/DDBJ databases">
        <title>A multi-omics perspective on studying reproductive biology in Daphnia sinensis.</title>
        <authorList>
            <person name="Jia J."/>
        </authorList>
    </citation>
    <scope>NUCLEOTIDE SEQUENCE [LARGE SCALE GENOMIC DNA]</scope>
    <source>
        <strain evidence="3 4">WSL</strain>
    </source>
</reference>
<dbReference type="GO" id="GO:0043025">
    <property type="term" value="C:neuronal cell body"/>
    <property type="evidence" value="ECO:0007669"/>
    <property type="project" value="TreeGrafter"/>
</dbReference>
<dbReference type="GO" id="GO:0030133">
    <property type="term" value="C:transport vesicle"/>
    <property type="evidence" value="ECO:0007669"/>
    <property type="project" value="InterPro"/>
</dbReference>
<feature type="region of interest" description="Disordered" evidence="1">
    <location>
        <begin position="1"/>
        <end position="60"/>
    </location>
</feature>
<proteinExistence type="predicted"/>
<name>A0AAD5PQZ4_9CRUS</name>
<dbReference type="EMBL" id="WJBH02000010">
    <property type="protein sequence ID" value="KAI9552030.1"/>
    <property type="molecule type" value="Genomic_DNA"/>
</dbReference>
<keyword evidence="2" id="KW-0812">Transmembrane</keyword>
<evidence type="ECO:0000313" key="4">
    <source>
        <dbReference type="Proteomes" id="UP000820818"/>
    </source>
</evidence>
<evidence type="ECO:0000256" key="2">
    <source>
        <dbReference type="SAM" id="Phobius"/>
    </source>
</evidence>
<dbReference type="PANTHER" id="PTHR14796:SF3">
    <property type="entry name" value="NEURENSIN 1-LIKE-RELATED"/>
    <property type="match status" value="1"/>
</dbReference>
<sequence>MNCLAETKSQSHAIETSRGHLENSKDVSVAVTQHHQTQNSNGSACTKQANSRKESSRGTKTIVNLESAEMSPLKNYLNTLYGIADCDASAKLVRIIEPNEEEYFDSLAKGASQSKGEVECWHIHRQCFAWSFGIGSLIVLLGVTCLALGFLLPRHSALVNHVEHDLKKEALPHFNKGEENILDRKAVEHNNVLDTMKVSGGMAVCFGSLLLLMAFILPPGNHPLKWTDEEDQPNIHQLNEALRNCGF</sequence>
<keyword evidence="2" id="KW-1133">Transmembrane helix</keyword>
<feature type="compositionally biased region" description="Polar residues" evidence="1">
    <location>
        <begin position="30"/>
        <end position="49"/>
    </location>
</feature>
<feature type="transmembrane region" description="Helical" evidence="2">
    <location>
        <begin position="128"/>
        <end position="152"/>
    </location>
</feature>
<dbReference type="InterPro" id="IPR024883">
    <property type="entry name" value="Neurensin"/>
</dbReference>
<keyword evidence="4" id="KW-1185">Reference proteome</keyword>
<dbReference type="PANTHER" id="PTHR14796">
    <property type="entry name" value="NEURENSIN 1-RELATED"/>
    <property type="match status" value="1"/>
</dbReference>
<dbReference type="AlphaFoldDB" id="A0AAD5PQZ4"/>
<gene>
    <name evidence="3" type="ORF">GHT06_022367</name>
</gene>
<dbReference type="Pfam" id="PF14927">
    <property type="entry name" value="Neurensin"/>
    <property type="match status" value="1"/>
</dbReference>
<evidence type="ECO:0000313" key="3">
    <source>
        <dbReference type="EMBL" id="KAI9552030.1"/>
    </source>
</evidence>
<protein>
    <submittedName>
        <fullName evidence="3">Uncharacterized protein</fullName>
    </submittedName>
</protein>
<organism evidence="3 4">
    <name type="scientific">Daphnia sinensis</name>
    <dbReference type="NCBI Taxonomy" id="1820382"/>
    <lineage>
        <taxon>Eukaryota</taxon>
        <taxon>Metazoa</taxon>
        <taxon>Ecdysozoa</taxon>
        <taxon>Arthropoda</taxon>
        <taxon>Crustacea</taxon>
        <taxon>Branchiopoda</taxon>
        <taxon>Diplostraca</taxon>
        <taxon>Cladocera</taxon>
        <taxon>Anomopoda</taxon>
        <taxon>Daphniidae</taxon>
        <taxon>Daphnia</taxon>
        <taxon>Daphnia similis group</taxon>
    </lineage>
</organism>
<accession>A0AAD5PQZ4</accession>
<evidence type="ECO:0000256" key="1">
    <source>
        <dbReference type="SAM" id="MobiDB-lite"/>
    </source>
</evidence>
<keyword evidence="2" id="KW-0472">Membrane</keyword>
<comment type="caution">
    <text evidence="3">The sequence shown here is derived from an EMBL/GenBank/DDBJ whole genome shotgun (WGS) entry which is preliminary data.</text>
</comment>
<feature type="transmembrane region" description="Helical" evidence="2">
    <location>
        <begin position="198"/>
        <end position="217"/>
    </location>
</feature>
<feature type="compositionally biased region" description="Basic and acidic residues" evidence="1">
    <location>
        <begin position="15"/>
        <end position="25"/>
    </location>
</feature>
<dbReference type="GO" id="GO:0007399">
    <property type="term" value="P:nervous system development"/>
    <property type="evidence" value="ECO:0007669"/>
    <property type="project" value="TreeGrafter"/>
</dbReference>
<dbReference type="Proteomes" id="UP000820818">
    <property type="component" value="Linkage Group LG10"/>
</dbReference>
<dbReference type="GO" id="GO:0043005">
    <property type="term" value="C:neuron projection"/>
    <property type="evidence" value="ECO:0007669"/>
    <property type="project" value="TreeGrafter"/>
</dbReference>